<dbReference type="STRING" id="29170.A0A368EZN8"/>
<proteinExistence type="predicted"/>
<sequence>MVSDLICNGMKKLVDNRNKLVLDFVVDVCDPPDRLALGAAVLKCMKTVADNVRRQTNTDPSHEQDDTASSSNPRKRKIPPQMAGTYQSATIAQVQSDEGLGMYNAQGME</sequence>
<evidence type="ECO:0000313" key="2">
    <source>
        <dbReference type="EMBL" id="RCN24848.1"/>
    </source>
</evidence>
<keyword evidence="3" id="KW-1185">Reference proteome</keyword>
<dbReference type="EMBL" id="JOJR01016171">
    <property type="protein sequence ID" value="RCN24848.1"/>
    <property type="molecule type" value="Genomic_DNA"/>
</dbReference>
<protein>
    <submittedName>
        <fullName evidence="2">Uncharacterized protein</fullName>
    </submittedName>
</protein>
<dbReference type="OrthoDB" id="10448724at2759"/>
<dbReference type="AlphaFoldDB" id="A0A368EZN8"/>
<reference evidence="2 3" key="1">
    <citation type="submission" date="2014-10" db="EMBL/GenBank/DDBJ databases">
        <title>Draft genome of the hookworm Ancylostoma caninum.</title>
        <authorList>
            <person name="Mitreva M."/>
        </authorList>
    </citation>
    <scope>NUCLEOTIDE SEQUENCE [LARGE SCALE GENOMIC DNA]</scope>
    <source>
        <strain evidence="2 3">Baltimore</strain>
    </source>
</reference>
<name>A0A368EZN8_ANCCA</name>
<organism evidence="2 3">
    <name type="scientific">Ancylostoma caninum</name>
    <name type="common">Dog hookworm</name>
    <dbReference type="NCBI Taxonomy" id="29170"/>
    <lineage>
        <taxon>Eukaryota</taxon>
        <taxon>Metazoa</taxon>
        <taxon>Ecdysozoa</taxon>
        <taxon>Nematoda</taxon>
        <taxon>Chromadorea</taxon>
        <taxon>Rhabditida</taxon>
        <taxon>Rhabditina</taxon>
        <taxon>Rhabditomorpha</taxon>
        <taxon>Strongyloidea</taxon>
        <taxon>Ancylostomatidae</taxon>
        <taxon>Ancylostomatinae</taxon>
        <taxon>Ancylostoma</taxon>
    </lineage>
</organism>
<comment type="caution">
    <text evidence="2">The sequence shown here is derived from an EMBL/GenBank/DDBJ whole genome shotgun (WGS) entry which is preliminary data.</text>
</comment>
<dbReference type="Proteomes" id="UP000252519">
    <property type="component" value="Unassembled WGS sequence"/>
</dbReference>
<evidence type="ECO:0000256" key="1">
    <source>
        <dbReference type="SAM" id="MobiDB-lite"/>
    </source>
</evidence>
<evidence type="ECO:0000313" key="3">
    <source>
        <dbReference type="Proteomes" id="UP000252519"/>
    </source>
</evidence>
<gene>
    <name evidence="2" type="ORF">ANCCAN_29447</name>
</gene>
<accession>A0A368EZN8</accession>
<feature type="region of interest" description="Disordered" evidence="1">
    <location>
        <begin position="53"/>
        <end position="87"/>
    </location>
</feature>